<feature type="region of interest" description="Disordered" evidence="1">
    <location>
        <begin position="57"/>
        <end position="94"/>
    </location>
</feature>
<evidence type="ECO:0000313" key="3">
    <source>
        <dbReference type="Proteomes" id="UP001215598"/>
    </source>
</evidence>
<gene>
    <name evidence="2" type="ORF">B0H16DRAFT_1484903</name>
</gene>
<organism evidence="2 3">
    <name type="scientific">Mycena metata</name>
    <dbReference type="NCBI Taxonomy" id="1033252"/>
    <lineage>
        <taxon>Eukaryota</taxon>
        <taxon>Fungi</taxon>
        <taxon>Dikarya</taxon>
        <taxon>Basidiomycota</taxon>
        <taxon>Agaricomycotina</taxon>
        <taxon>Agaricomycetes</taxon>
        <taxon>Agaricomycetidae</taxon>
        <taxon>Agaricales</taxon>
        <taxon>Marasmiineae</taxon>
        <taxon>Mycenaceae</taxon>
        <taxon>Mycena</taxon>
    </lineage>
</organism>
<feature type="region of interest" description="Disordered" evidence="1">
    <location>
        <begin position="115"/>
        <end position="137"/>
    </location>
</feature>
<comment type="caution">
    <text evidence="2">The sequence shown here is derived from an EMBL/GenBank/DDBJ whole genome shotgun (WGS) entry which is preliminary data.</text>
</comment>
<dbReference type="AlphaFoldDB" id="A0AAD7GP29"/>
<feature type="compositionally biased region" description="Polar residues" evidence="1">
    <location>
        <begin position="63"/>
        <end position="73"/>
    </location>
</feature>
<keyword evidence="3" id="KW-1185">Reference proteome</keyword>
<dbReference type="Proteomes" id="UP001215598">
    <property type="component" value="Unassembled WGS sequence"/>
</dbReference>
<evidence type="ECO:0000313" key="2">
    <source>
        <dbReference type="EMBL" id="KAJ7696909.1"/>
    </source>
</evidence>
<accession>A0AAD7GP29</accession>
<feature type="compositionally biased region" description="Polar residues" evidence="1">
    <location>
        <begin position="83"/>
        <end position="94"/>
    </location>
</feature>
<protein>
    <submittedName>
        <fullName evidence="2">Uncharacterized protein</fullName>
    </submittedName>
</protein>
<name>A0AAD7GP29_9AGAR</name>
<sequence length="248" mass="26948">MQKILKVTFVHRGRMQGVRTLTHPSTFPARSRTAVRTSGRRNTMPTIHNVRATPLAFAAGSPYRQNTLPSFKSTPKPKRKSTRPTQPLSAGSSSQPDVVEACACAYKRGREEELENLERAEGEGGVEEDGKGGGGRKAIEWKGVHKKGHGVNVASGKRQVRGVCARRRAQRIGMVVGSCSAGGLGNGGAGMCTRKVYEEECERWRKNVGKAPRKPARGRVVREDGAGVRETEWEGGYRQGGVQLKGGW</sequence>
<dbReference type="EMBL" id="JARKIB010000620">
    <property type="protein sequence ID" value="KAJ7696909.1"/>
    <property type="molecule type" value="Genomic_DNA"/>
</dbReference>
<reference evidence="2" key="1">
    <citation type="submission" date="2023-03" db="EMBL/GenBank/DDBJ databases">
        <title>Massive genome expansion in bonnet fungi (Mycena s.s.) driven by repeated elements and novel gene families across ecological guilds.</title>
        <authorList>
            <consortium name="Lawrence Berkeley National Laboratory"/>
            <person name="Harder C.B."/>
            <person name="Miyauchi S."/>
            <person name="Viragh M."/>
            <person name="Kuo A."/>
            <person name="Thoen E."/>
            <person name="Andreopoulos B."/>
            <person name="Lu D."/>
            <person name="Skrede I."/>
            <person name="Drula E."/>
            <person name="Henrissat B."/>
            <person name="Morin E."/>
            <person name="Kohler A."/>
            <person name="Barry K."/>
            <person name="LaButti K."/>
            <person name="Morin E."/>
            <person name="Salamov A."/>
            <person name="Lipzen A."/>
            <person name="Mereny Z."/>
            <person name="Hegedus B."/>
            <person name="Baldrian P."/>
            <person name="Stursova M."/>
            <person name="Weitz H."/>
            <person name="Taylor A."/>
            <person name="Grigoriev I.V."/>
            <person name="Nagy L.G."/>
            <person name="Martin F."/>
            <person name="Kauserud H."/>
        </authorList>
    </citation>
    <scope>NUCLEOTIDE SEQUENCE</scope>
    <source>
        <strain evidence="2">CBHHK182m</strain>
    </source>
</reference>
<proteinExistence type="predicted"/>
<evidence type="ECO:0000256" key="1">
    <source>
        <dbReference type="SAM" id="MobiDB-lite"/>
    </source>
</evidence>